<gene>
    <name evidence="2" type="ORF">QuyetLC_22250</name>
</gene>
<reference evidence="2" key="2">
    <citation type="submission" date="2019-12" db="EMBL/GenBank/DDBJ databases">
        <authorList>
            <person name="Hoang T.H.H."/>
            <person name="Okutani A."/>
        </authorList>
    </citation>
    <scope>NUCLEOTIDE SEQUENCE</scope>
    <source>
        <strain evidence="2">QuyetLC</strain>
    </source>
</reference>
<reference evidence="2" key="1">
    <citation type="submission" date="2019-12" db="EMBL/GenBank/DDBJ databases">
        <title>Epidemiological and comparative genomic analysis of Bacillus anthracis isolated from northern Vietnam.</title>
        <authorList>
            <person name="Hoang T.T.H."/>
            <person name="Dang D.A."/>
            <person name="Pham M.H."/>
            <person name="Luong M.H."/>
            <person name="Tran N.D."/>
            <person name="Nguyen T.H."/>
            <person name="Nguyen T.T."/>
            <person name="Inoue S."/>
            <person name="Morikawa S."/>
            <person name="Okutani A."/>
        </authorList>
    </citation>
    <scope>NUCLEOTIDE SEQUENCE</scope>
    <source>
        <strain evidence="2">QuyetLC</strain>
    </source>
</reference>
<sequence length="180" mass="20875">MSKPYLAMYVADYIIDYCNKHDIEINNLKLQKVMYYLQAKSLVETNEPLIDEELQKWKYGPVVPTVYHEYKNNGAGNISDIGPILREAKPGEKANFLGRYVQEIYSPELIGQDDRESINEVVNSLSKYTGFELVNKTHEHSIWKNAESRINEGAQGIMYTDEEIKNFFTNNEEAQLWKQA</sequence>
<comment type="caution">
    <text evidence="2">The sequence shown here is derived from an EMBL/GenBank/DDBJ whole genome shotgun (WGS) entry which is preliminary data.</text>
</comment>
<organism evidence="2">
    <name type="scientific">Bacillus anthracis</name>
    <name type="common">anthrax bacterium</name>
    <dbReference type="NCBI Taxonomy" id="1392"/>
    <lineage>
        <taxon>Bacteria</taxon>
        <taxon>Bacillati</taxon>
        <taxon>Bacillota</taxon>
        <taxon>Bacilli</taxon>
        <taxon>Bacillales</taxon>
        <taxon>Bacillaceae</taxon>
        <taxon>Bacillus</taxon>
        <taxon>Bacillus cereus group</taxon>
    </lineage>
</organism>
<dbReference type="Pfam" id="PF13274">
    <property type="entry name" value="SocA_Panacea"/>
    <property type="match status" value="1"/>
</dbReference>
<protein>
    <recommendedName>
        <fullName evidence="1">Antitoxin SocA-like Panacea domain-containing protein</fullName>
    </recommendedName>
</protein>
<dbReference type="AlphaFoldDB" id="A0A640NQ27"/>
<name>A0A640NQ27_BACAN</name>
<feature type="domain" description="Antitoxin SocA-like Panacea" evidence="1">
    <location>
        <begin position="30"/>
        <end position="144"/>
    </location>
</feature>
<dbReference type="InterPro" id="IPR025272">
    <property type="entry name" value="SocA_Panacea"/>
</dbReference>
<proteinExistence type="predicted"/>
<evidence type="ECO:0000259" key="1">
    <source>
        <dbReference type="Pfam" id="PF13274"/>
    </source>
</evidence>
<dbReference type="EMBL" id="BLEY01000021">
    <property type="protein sequence ID" value="GEU27858.1"/>
    <property type="molecule type" value="Genomic_DNA"/>
</dbReference>
<evidence type="ECO:0000313" key="2">
    <source>
        <dbReference type="EMBL" id="GEU27858.1"/>
    </source>
</evidence>
<accession>A0A640NQ27</accession>